<keyword evidence="9" id="KW-1185">Reference proteome</keyword>
<evidence type="ECO:0000256" key="1">
    <source>
        <dbReference type="ARBA" id="ARBA00004651"/>
    </source>
</evidence>
<feature type="transmembrane region" description="Helical" evidence="7">
    <location>
        <begin position="166"/>
        <end position="182"/>
    </location>
</feature>
<name>A0ABS5PNE0_9FIRM</name>
<keyword evidence="3" id="KW-1003">Cell membrane</keyword>
<keyword evidence="6 7" id="KW-0472">Membrane</keyword>
<dbReference type="InterPro" id="IPR052518">
    <property type="entry name" value="CHR_Transporter"/>
</dbReference>
<keyword evidence="5 7" id="KW-1133">Transmembrane helix</keyword>
<evidence type="ECO:0000256" key="7">
    <source>
        <dbReference type="SAM" id="Phobius"/>
    </source>
</evidence>
<keyword evidence="4 7" id="KW-0812">Transmembrane</keyword>
<sequence length="183" mass="19661">MNLVTFLLTFVKIGTITYGGGLAMIPLLQDFATSNGWLSVRDFTDLIAISQSTPGPIAINLATFIGFKKFLFSGAVLASVAVVLPGTFLVILVSKFLQHFNEHPTVRLTLAGLKVSVIGLLGMAVYQVARVAFFDSTSGPIPWAQFDIKAGILFIGVWVANQKTSFHPVVYLVCGGVIGVLLW</sequence>
<organism evidence="8 9">
    <name type="scientific">Fusibacter paucivorans</name>
    <dbReference type="NCBI Taxonomy" id="76009"/>
    <lineage>
        <taxon>Bacteria</taxon>
        <taxon>Bacillati</taxon>
        <taxon>Bacillota</taxon>
        <taxon>Clostridia</taxon>
        <taxon>Eubacteriales</taxon>
        <taxon>Eubacteriales Family XII. Incertae Sedis</taxon>
        <taxon>Fusibacter</taxon>
    </lineage>
</organism>
<protein>
    <submittedName>
        <fullName evidence="8">Chromate transporter</fullName>
    </submittedName>
</protein>
<evidence type="ECO:0000256" key="5">
    <source>
        <dbReference type="ARBA" id="ARBA00022989"/>
    </source>
</evidence>
<feature type="transmembrane region" description="Helical" evidence="7">
    <location>
        <begin position="141"/>
        <end position="159"/>
    </location>
</feature>
<comment type="similarity">
    <text evidence="2">Belongs to the chromate ion transporter (CHR) (TC 2.A.51) family.</text>
</comment>
<dbReference type="PANTHER" id="PTHR43663">
    <property type="entry name" value="CHROMATE TRANSPORT PROTEIN-RELATED"/>
    <property type="match status" value="1"/>
</dbReference>
<dbReference type="InterPro" id="IPR003370">
    <property type="entry name" value="Chromate_transpt"/>
</dbReference>
<evidence type="ECO:0000256" key="2">
    <source>
        <dbReference type="ARBA" id="ARBA00005262"/>
    </source>
</evidence>
<feature type="transmembrane region" description="Helical" evidence="7">
    <location>
        <begin position="105"/>
        <end position="129"/>
    </location>
</feature>
<evidence type="ECO:0000313" key="8">
    <source>
        <dbReference type="EMBL" id="MBS7526695.1"/>
    </source>
</evidence>
<evidence type="ECO:0000256" key="4">
    <source>
        <dbReference type="ARBA" id="ARBA00022692"/>
    </source>
</evidence>
<proteinExistence type="inferred from homology"/>
<evidence type="ECO:0000313" key="9">
    <source>
        <dbReference type="Proteomes" id="UP000746471"/>
    </source>
</evidence>
<reference evidence="8 9" key="1">
    <citation type="submission" date="2021-05" db="EMBL/GenBank/DDBJ databases">
        <title>Fusibacter ferrireducens sp. nov., an anaerobic, sulfur- and Fe-reducing bacterium isolated from the mangrove sediment.</title>
        <authorList>
            <person name="Qiu D."/>
        </authorList>
    </citation>
    <scope>NUCLEOTIDE SEQUENCE [LARGE SCALE GENOMIC DNA]</scope>
    <source>
        <strain evidence="8 9">DSM 12116</strain>
    </source>
</reference>
<evidence type="ECO:0000256" key="3">
    <source>
        <dbReference type="ARBA" id="ARBA00022475"/>
    </source>
</evidence>
<dbReference type="PANTHER" id="PTHR43663:SF1">
    <property type="entry name" value="CHROMATE TRANSPORTER"/>
    <property type="match status" value="1"/>
</dbReference>
<accession>A0ABS5PNE0</accession>
<dbReference type="Proteomes" id="UP000746471">
    <property type="component" value="Unassembled WGS sequence"/>
</dbReference>
<dbReference type="RefSeq" id="WP_213236554.1">
    <property type="nucleotide sequence ID" value="NZ_JAHBCL010000012.1"/>
</dbReference>
<feature type="transmembrane region" description="Helical" evidence="7">
    <location>
        <begin position="70"/>
        <end position="93"/>
    </location>
</feature>
<comment type="caution">
    <text evidence="8">The sequence shown here is derived from an EMBL/GenBank/DDBJ whole genome shotgun (WGS) entry which is preliminary data.</text>
</comment>
<dbReference type="EMBL" id="JAHBCL010000012">
    <property type="protein sequence ID" value="MBS7526695.1"/>
    <property type="molecule type" value="Genomic_DNA"/>
</dbReference>
<dbReference type="Pfam" id="PF02417">
    <property type="entry name" value="Chromate_transp"/>
    <property type="match status" value="1"/>
</dbReference>
<evidence type="ECO:0000256" key="6">
    <source>
        <dbReference type="ARBA" id="ARBA00023136"/>
    </source>
</evidence>
<comment type="subcellular location">
    <subcellularLocation>
        <location evidence="1">Cell membrane</location>
        <topology evidence="1">Multi-pass membrane protein</topology>
    </subcellularLocation>
</comment>
<gene>
    <name evidence="8" type="ORF">KHM83_08400</name>
</gene>